<dbReference type="Pfam" id="PF09922">
    <property type="entry name" value="LiaF-like_C"/>
    <property type="match status" value="1"/>
</dbReference>
<accession>A0A516RCT1</accession>
<dbReference type="PANTHER" id="PTHR40763">
    <property type="entry name" value="MEMBRANE PROTEIN-RELATED"/>
    <property type="match status" value="1"/>
</dbReference>
<dbReference type="AlphaFoldDB" id="A0A516RCT1"/>
<evidence type="ECO:0000259" key="2">
    <source>
        <dbReference type="Pfam" id="PF08044"/>
    </source>
</evidence>
<dbReference type="Pfam" id="PF08044">
    <property type="entry name" value="DUF1707"/>
    <property type="match status" value="1"/>
</dbReference>
<feature type="domain" description="DUF1707" evidence="2">
    <location>
        <begin position="18"/>
        <end position="70"/>
    </location>
</feature>
<dbReference type="InterPro" id="IPR024425">
    <property type="entry name" value="LiaF-like_C"/>
</dbReference>
<name>A0A516RCT1_STRST</name>
<protein>
    <submittedName>
        <fullName evidence="4">DUF1707 domain-containing protein</fullName>
    </submittedName>
</protein>
<dbReference type="PANTHER" id="PTHR40763:SF4">
    <property type="entry name" value="DUF1707 DOMAIN-CONTAINING PROTEIN"/>
    <property type="match status" value="1"/>
</dbReference>
<feature type="domain" description="Cell wall-active antibiotics response LiaF-like C-terminal" evidence="3">
    <location>
        <begin position="119"/>
        <end position="177"/>
    </location>
</feature>
<dbReference type="RefSeq" id="WP_144320718.1">
    <property type="nucleotide sequence ID" value="NZ_CP040916.1"/>
</dbReference>
<feature type="region of interest" description="Disordered" evidence="1">
    <location>
        <begin position="1"/>
        <end position="26"/>
    </location>
</feature>
<gene>
    <name evidence="4" type="ORF">FH965_25240</name>
</gene>
<evidence type="ECO:0000259" key="3">
    <source>
        <dbReference type="Pfam" id="PF09922"/>
    </source>
</evidence>
<dbReference type="EMBL" id="CP040916">
    <property type="protein sequence ID" value="QDQ13454.1"/>
    <property type="molecule type" value="Genomic_DNA"/>
</dbReference>
<feature type="region of interest" description="Disordered" evidence="1">
    <location>
        <begin position="66"/>
        <end position="95"/>
    </location>
</feature>
<dbReference type="InterPro" id="IPR012551">
    <property type="entry name" value="DUF1707_SHOCT-like"/>
</dbReference>
<evidence type="ECO:0000256" key="1">
    <source>
        <dbReference type="SAM" id="MobiDB-lite"/>
    </source>
</evidence>
<organism evidence="4 5">
    <name type="scientific">Streptomyces spectabilis</name>
    <dbReference type="NCBI Taxonomy" id="68270"/>
    <lineage>
        <taxon>Bacteria</taxon>
        <taxon>Bacillati</taxon>
        <taxon>Actinomycetota</taxon>
        <taxon>Actinomycetes</taxon>
        <taxon>Kitasatosporales</taxon>
        <taxon>Streptomycetaceae</taxon>
        <taxon>Streptomyces</taxon>
    </lineage>
</organism>
<reference evidence="4 5" key="1">
    <citation type="journal article" date="2019" name="J. Ind. Microbiol. Biotechnol.">
        <title>The complete genomic sequence of Streptomyces spectabilis NRRL-2792 and identification of secondary metabolite biosynthetic gene clusters.</title>
        <authorList>
            <person name="Sinha A."/>
            <person name="Phillips-Salemka S."/>
            <person name="Niraula T.A."/>
            <person name="Short K.A."/>
            <person name="Niraula N.P."/>
        </authorList>
    </citation>
    <scope>NUCLEOTIDE SEQUENCE [LARGE SCALE GENOMIC DNA]</scope>
    <source>
        <strain evidence="4 5">NRRL 2792</strain>
    </source>
</reference>
<dbReference type="Proteomes" id="UP000316806">
    <property type="component" value="Chromosome"/>
</dbReference>
<proteinExistence type="predicted"/>
<evidence type="ECO:0000313" key="4">
    <source>
        <dbReference type="EMBL" id="QDQ13454.1"/>
    </source>
</evidence>
<evidence type="ECO:0000313" key="5">
    <source>
        <dbReference type="Proteomes" id="UP000316806"/>
    </source>
</evidence>
<sequence>MDLEKRSPTPPTTAPSHLRASDADRERAADVLADALATGRIDPQEHSERLDGVYGAKTFAEIEPHLADLPDPEGPGGGGSFTQAPARPSPGAIPESADETLYGVFSDAIRKGRWHPGRRTHAYAVFGDVVIDLSEAVFRHRQIAVKGFAVFGSVKVRVPENVSLRGRGTAVFGTFEVDTLESAERDAPVVFVEGFTVFGDLTARPRRGKLIRDLRGLLRKRQEG</sequence>